<gene>
    <name evidence="1" type="ORF">NCTC10465_00010</name>
</gene>
<reference evidence="1 2" key="1">
    <citation type="submission" date="2018-06" db="EMBL/GenBank/DDBJ databases">
        <authorList>
            <consortium name="Pathogen Informatics"/>
            <person name="Doyle S."/>
        </authorList>
    </citation>
    <scope>NUCLEOTIDE SEQUENCE [LARGE SCALE GENOMIC DNA]</scope>
    <source>
        <strain evidence="1 2">NCTC10465</strain>
    </source>
</reference>
<dbReference type="RefSeq" id="WP_007116040.1">
    <property type="nucleotide sequence ID" value="NZ_CBCRZU010000040.1"/>
</dbReference>
<dbReference type="AlphaFoldDB" id="A0A0X8K6R5"/>
<evidence type="ECO:0000313" key="2">
    <source>
        <dbReference type="Proteomes" id="UP000255230"/>
    </source>
</evidence>
<dbReference type="Pfam" id="PF04214">
    <property type="entry name" value="DUF411"/>
    <property type="match status" value="1"/>
</dbReference>
<dbReference type="InterPro" id="IPR007332">
    <property type="entry name" value="DUF411"/>
</dbReference>
<name>A0A0X8K6R5_FAUOS</name>
<organism evidence="1 2">
    <name type="scientific">Faucicola osloensis</name>
    <name type="common">Moraxella osloensis</name>
    <dbReference type="NCBI Taxonomy" id="34062"/>
    <lineage>
        <taxon>Bacteria</taxon>
        <taxon>Pseudomonadati</taxon>
        <taxon>Pseudomonadota</taxon>
        <taxon>Gammaproteobacteria</taxon>
        <taxon>Moraxellales</taxon>
        <taxon>Moraxellaceae</taxon>
        <taxon>Faucicola</taxon>
    </lineage>
</organism>
<dbReference type="Proteomes" id="UP000255230">
    <property type="component" value="Unassembled WGS sequence"/>
</dbReference>
<accession>A0A0X8K6R5</accession>
<dbReference type="KEGG" id="mos:AXE82_07195"/>
<keyword evidence="2" id="KW-1185">Reference proteome</keyword>
<dbReference type="GeneID" id="35778805"/>
<proteinExistence type="predicted"/>
<evidence type="ECO:0000313" key="1">
    <source>
        <dbReference type="EMBL" id="STY96267.1"/>
    </source>
</evidence>
<dbReference type="PROSITE" id="PS51257">
    <property type="entry name" value="PROKAR_LIPOPROTEIN"/>
    <property type="match status" value="1"/>
</dbReference>
<protein>
    <submittedName>
        <fullName evidence="1">Protein of uncharacterized function, DUF</fullName>
    </submittedName>
</protein>
<dbReference type="EMBL" id="UGPY01000001">
    <property type="protein sequence ID" value="STY96267.1"/>
    <property type="molecule type" value="Genomic_DNA"/>
</dbReference>
<sequence>MSNKYSIKFSILVSLSALSLVACGNQVAKNSQTDTIASTPQTTQQRQAITTIPNVQTQISDTLKNNTLTVHRDPNCGCCHSWIEHAKSYGVMIVDKVTSNEAVTAIKAQHQLPTSMYSCHTIISQDGYVFEGHVPVKYMDKFLQNPPKDAIGLATPGMPMGSPGMEMGDQFSPYTIMLIKKDGSTAPYASIKQANEQY</sequence>